<reference evidence="9" key="1">
    <citation type="submission" date="2020-05" db="EMBL/GenBank/DDBJ databases">
        <authorList>
            <person name="Chiriac C."/>
            <person name="Salcher M."/>
            <person name="Ghai R."/>
            <person name="Kavagutti S V."/>
        </authorList>
    </citation>
    <scope>NUCLEOTIDE SEQUENCE</scope>
</reference>
<dbReference type="SUPFAM" id="SSF56672">
    <property type="entry name" value="DNA/RNA polymerases"/>
    <property type="match status" value="1"/>
</dbReference>
<dbReference type="InterPro" id="IPR043502">
    <property type="entry name" value="DNA/RNA_pol_sf"/>
</dbReference>
<organism evidence="9">
    <name type="scientific">uncultured Caudovirales phage</name>
    <dbReference type="NCBI Taxonomy" id="2100421"/>
    <lineage>
        <taxon>Viruses</taxon>
        <taxon>Duplodnaviria</taxon>
        <taxon>Heunggongvirae</taxon>
        <taxon>Uroviricota</taxon>
        <taxon>Caudoviricetes</taxon>
        <taxon>Peduoviridae</taxon>
        <taxon>Maltschvirus</taxon>
        <taxon>Maltschvirus maltsch</taxon>
    </lineage>
</organism>
<dbReference type="GO" id="GO:0003899">
    <property type="term" value="F:DNA-directed RNA polymerase activity"/>
    <property type="evidence" value="ECO:0007669"/>
    <property type="project" value="UniProtKB-EC"/>
</dbReference>
<sequence length="677" mass="75721">MSVTERIALGKQGDIQSIITPFRDALDKALFQTQRVPQWLKDIHSHMEQCCIALCTGIIQNCSESGAVEVHKPINTVAGCLSRHDIGDNHKNRVTIAWNLLHMAEDIGWVAITKSPKATVVRIKLPFALAMHGKWWSLAGTACPPMYDKPVQHTVDSGGGYFTPSLRKGIVRGDWSQVSESPVALAAANAMQNTGYMINTKVLKVATKLFSSRIDPRVNGRDRQAWSHNALLDLANQVGRKVFYNPTYFEGSGRIFYSCDLLSPQSNDLTRGLLLMSAKQQLNHHGWYWLAVHVANCFSGIGGAKKLDKLPFKARVKWVRKNSKLLQVIANDPLANLTLWWGGIGKKAQTFQALAAAIAWNEAICTGYCQQPVMLDQTCSNYGHAAAMLRDPDLARLTNMKHDDEPQDFHAAVLINFKRLASELYDKDVVNSLTRNDVKSASMISGYGATVKGLAINLMGKKKWDVHPHQVGKWVRAAQEGSLPARLSTDPSEHYKIAFAMAELLLKAVAETAPAAFTITKAMRQCMKAHRESSFNRFEWYSPSGFKVSLLSNKIVEDMIFSSKFFSGGSEEIKWKFFTEDTNWRKMSTMIAPRFTHGNDAATLHIAFANVKFGVIGVHDCVGCLPNHMTRMYRIFRWALETIYKADPLRVMCDAYKVELKQGTWDVSEIRNGYMLS</sequence>
<evidence type="ECO:0000256" key="5">
    <source>
        <dbReference type="ARBA" id="ARBA00022695"/>
    </source>
</evidence>
<protein>
    <recommendedName>
        <fullName evidence="2">DNA-directed RNA polymerase</fullName>
        <ecNumber evidence="2">2.7.7.6</ecNumber>
    </recommendedName>
</protein>
<evidence type="ECO:0000313" key="9">
    <source>
        <dbReference type="EMBL" id="CAB4189998.1"/>
    </source>
</evidence>
<keyword evidence="6" id="KW-0804">Transcription</keyword>
<dbReference type="Gene3D" id="1.10.287.280">
    <property type="match status" value="1"/>
</dbReference>
<keyword evidence="3" id="KW-0240">DNA-directed RNA polymerase</keyword>
<evidence type="ECO:0000256" key="1">
    <source>
        <dbReference type="ARBA" id="ARBA00009493"/>
    </source>
</evidence>
<evidence type="ECO:0000256" key="3">
    <source>
        <dbReference type="ARBA" id="ARBA00022478"/>
    </source>
</evidence>
<dbReference type="EMBL" id="LR797151">
    <property type="protein sequence ID" value="CAB4189998.1"/>
    <property type="molecule type" value="Genomic_DNA"/>
</dbReference>
<evidence type="ECO:0000256" key="7">
    <source>
        <dbReference type="ARBA" id="ARBA00048552"/>
    </source>
</evidence>
<dbReference type="PANTHER" id="PTHR10102">
    <property type="entry name" value="DNA-DIRECTED RNA POLYMERASE, MITOCHONDRIAL"/>
    <property type="match status" value="1"/>
</dbReference>
<keyword evidence="5" id="KW-0548">Nucleotidyltransferase</keyword>
<feature type="domain" description="DNA-directed RNA polymerase C-terminal" evidence="8">
    <location>
        <begin position="281"/>
        <end position="662"/>
    </location>
</feature>
<evidence type="ECO:0000256" key="6">
    <source>
        <dbReference type="ARBA" id="ARBA00023163"/>
    </source>
</evidence>
<dbReference type="PANTHER" id="PTHR10102:SF0">
    <property type="entry name" value="DNA-DIRECTED RNA POLYMERASE, MITOCHONDRIAL"/>
    <property type="match status" value="1"/>
</dbReference>
<proteinExistence type="inferred from homology"/>
<gene>
    <name evidence="9" type="ORF">UFOVP1192_27</name>
</gene>
<comment type="catalytic activity">
    <reaction evidence="7">
        <text>RNA(n) + a ribonucleoside 5'-triphosphate = RNA(n+1) + diphosphate</text>
        <dbReference type="Rhea" id="RHEA:21248"/>
        <dbReference type="Rhea" id="RHEA-COMP:14527"/>
        <dbReference type="Rhea" id="RHEA-COMP:17342"/>
        <dbReference type="ChEBI" id="CHEBI:33019"/>
        <dbReference type="ChEBI" id="CHEBI:61557"/>
        <dbReference type="ChEBI" id="CHEBI:140395"/>
        <dbReference type="EC" id="2.7.7.6"/>
    </reaction>
</comment>
<dbReference type="GO" id="GO:0003677">
    <property type="term" value="F:DNA binding"/>
    <property type="evidence" value="ECO:0007669"/>
    <property type="project" value="InterPro"/>
</dbReference>
<comment type="similarity">
    <text evidence="1">Belongs to the phage and mitochondrial RNA polymerase family.</text>
</comment>
<dbReference type="GO" id="GO:0000428">
    <property type="term" value="C:DNA-directed RNA polymerase complex"/>
    <property type="evidence" value="ECO:0007669"/>
    <property type="project" value="UniProtKB-KW"/>
</dbReference>
<dbReference type="GO" id="GO:0006351">
    <property type="term" value="P:DNA-templated transcription"/>
    <property type="evidence" value="ECO:0007669"/>
    <property type="project" value="InterPro"/>
</dbReference>
<name>A0A6J5R8H6_9CAUD</name>
<evidence type="ECO:0000256" key="2">
    <source>
        <dbReference type="ARBA" id="ARBA00012418"/>
    </source>
</evidence>
<accession>A0A6J5R8H6</accession>
<dbReference type="InterPro" id="IPR002092">
    <property type="entry name" value="DNA-dir_Rpol_phage-type"/>
</dbReference>
<dbReference type="EC" id="2.7.7.6" evidence="2"/>
<keyword evidence="4" id="KW-0808">Transferase</keyword>
<evidence type="ECO:0000256" key="4">
    <source>
        <dbReference type="ARBA" id="ARBA00022679"/>
    </source>
</evidence>
<dbReference type="Pfam" id="PF00940">
    <property type="entry name" value="RNA_pol"/>
    <property type="match status" value="1"/>
</dbReference>
<dbReference type="InterPro" id="IPR046950">
    <property type="entry name" value="DNA-dir_Rpol_C_phage-type"/>
</dbReference>
<evidence type="ECO:0000259" key="8">
    <source>
        <dbReference type="Pfam" id="PF00940"/>
    </source>
</evidence>
<dbReference type="Gene3D" id="1.10.150.20">
    <property type="entry name" value="5' to 3' exonuclease, C-terminal subdomain"/>
    <property type="match status" value="1"/>
</dbReference>